<reference evidence="3" key="1">
    <citation type="journal article" date="2019" name="Int. J. Syst. Evol. Microbiol.">
        <title>The Global Catalogue of Microorganisms (GCM) 10K type strain sequencing project: providing services to taxonomists for standard genome sequencing and annotation.</title>
        <authorList>
            <consortium name="The Broad Institute Genomics Platform"/>
            <consortium name="The Broad Institute Genome Sequencing Center for Infectious Disease"/>
            <person name="Wu L."/>
            <person name="Ma J."/>
        </authorList>
    </citation>
    <scope>NUCLEOTIDE SEQUENCE [LARGE SCALE GENOMIC DNA]</scope>
    <source>
        <strain evidence="3">WYCCWR 12678</strain>
    </source>
</reference>
<dbReference type="EMBL" id="JBHSHC010000112">
    <property type="protein sequence ID" value="MFC4768815.1"/>
    <property type="molecule type" value="Genomic_DNA"/>
</dbReference>
<organism evidence="2 3">
    <name type="scientific">Effusibacillus consociatus</name>
    <dbReference type="NCBI Taxonomy" id="1117041"/>
    <lineage>
        <taxon>Bacteria</taxon>
        <taxon>Bacillati</taxon>
        <taxon>Bacillota</taxon>
        <taxon>Bacilli</taxon>
        <taxon>Bacillales</taxon>
        <taxon>Alicyclobacillaceae</taxon>
        <taxon>Effusibacillus</taxon>
    </lineage>
</organism>
<evidence type="ECO:0000313" key="3">
    <source>
        <dbReference type="Proteomes" id="UP001596002"/>
    </source>
</evidence>
<dbReference type="Gene3D" id="3.30.1490.480">
    <property type="entry name" value="Endolytic murein transglycosylase"/>
    <property type="match status" value="1"/>
</dbReference>
<keyword evidence="3" id="KW-1185">Reference proteome</keyword>
<dbReference type="RefSeq" id="WP_380026763.1">
    <property type="nucleotide sequence ID" value="NZ_JBHSHC010000112.1"/>
</dbReference>
<evidence type="ECO:0000313" key="2">
    <source>
        <dbReference type="EMBL" id="MFC4768815.1"/>
    </source>
</evidence>
<comment type="caution">
    <text evidence="2">The sequence shown here is derived from an EMBL/GenBank/DDBJ whole genome shotgun (WGS) entry which is preliminary data.</text>
</comment>
<gene>
    <name evidence="2" type="ORF">ACFO8Q_15825</name>
</gene>
<protein>
    <recommendedName>
        <fullName evidence="4">Aminodeoxychorismate lyase</fullName>
    </recommendedName>
</protein>
<name>A0ABV9Q844_9BACL</name>
<evidence type="ECO:0008006" key="4">
    <source>
        <dbReference type="Google" id="ProtNLM"/>
    </source>
</evidence>
<accession>A0ABV9Q844</accession>
<evidence type="ECO:0000256" key="1">
    <source>
        <dbReference type="SAM" id="MobiDB-lite"/>
    </source>
</evidence>
<sequence length="136" mass="14246">MIQNRNFLLGLGTGLIAASILFGVSDLVSSKDTLPVSDSSLTGGNPPQTNQHPLAAATPNQEAPKTSDKVKILITEGMTAAEIAELLVKKGVVTDSNAFLEAAKDKTNQIRIGTYDLPVKGDYGQILQILTSGKAP</sequence>
<feature type="compositionally biased region" description="Polar residues" evidence="1">
    <location>
        <begin position="35"/>
        <end position="64"/>
    </location>
</feature>
<feature type="region of interest" description="Disordered" evidence="1">
    <location>
        <begin position="35"/>
        <end position="67"/>
    </location>
</feature>
<dbReference type="Proteomes" id="UP001596002">
    <property type="component" value="Unassembled WGS sequence"/>
</dbReference>
<proteinExistence type="predicted"/>